<protein>
    <submittedName>
        <fullName evidence="1">Uncharacterized protein</fullName>
    </submittedName>
</protein>
<proteinExistence type="predicted"/>
<name>A0A2P2NZD9_RHIMU</name>
<organism evidence="1">
    <name type="scientific">Rhizophora mucronata</name>
    <name type="common">Asiatic mangrove</name>
    <dbReference type="NCBI Taxonomy" id="61149"/>
    <lineage>
        <taxon>Eukaryota</taxon>
        <taxon>Viridiplantae</taxon>
        <taxon>Streptophyta</taxon>
        <taxon>Embryophyta</taxon>
        <taxon>Tracheophyta</taxon>
        <taxon>Spermatophyta</taxon>
        <taxon>Magnoliopsida</taxon>
        <taxon>eudicotyledons</taxon>
        <taxon>Gunneridae</taxon>
        <taxon>Pentapetalae</taxon>
        <taxon>rosids</taxon>
        <taxon>fabids</taxon>
        <taxon>Malpighiales</taxon>
        <taxon>Rhizophoraceae</taxon>
        <taxon>Rhizophora</taxon>
    </lineage>
</organism>
<accession>A0A2P2NZD9</accession>
<dbReference type="AlphaFoldDB" id="A0A2P2NZD9"/>
<reference evidence="1" key="1">
    <citation type="submission" date="2018-02" db="EMBL/GenBank/DDBJ databases">
        <title>Rhizophora mucronata_Transcriptome.</title>
        <authorList>
            <person name="Meera S.P."/>
            <person name="Sreeshan A."/>
            <person name="Augustine A."/>
        </authorList>
    </citation>
    <scope>NUCLEOTIDE SEQUENCE</scope>
    <source>
        <tissue evidence="1">Leaf</tissue>
    </source>
</reference>
<sequence length="52" mass="5953">MANISKLRTWPRQQLRLPRDYHPSGRCFLGSLGLTNIPTCNSINMVKELSTH</sequence>
<dbReference type="EMBL" id="GGEC01067392">
    <property type="protein sequence ID" value="MBX47876.1"/>
    <property type="molecule type" value="Transcribed_RNA"/>
</dbReference>
<evidence type="ECO:0000313" key="1">
    <source>
        <dbReference type="EMBL" id="MBX47876.1"/>
    </source>
</evidence>